<organism evidence="3 4">
    <name type="scientific">Lactobacillus taiwanensis</name>
    <dbReference type="NCBI Taxonomy" id="508451"/>
    <lineage>
        <taxon>Bacteria</taxon>
        <taxon>Bacillati</taxon>
        <taxon>Bacillota</taxon>
        <taxon>Bacilli</taxon>
        <taxon>Lactobacillales</taxon>
        <taxon>Lactobacillaceae</taxon>
        <taxon>Lactobacillus</taxon>
    </lineage>
</organism>
<evidence type="ECO:0000313" key="5">
    <source>
        <dbReference type="Proteomes" id="UP000216316"/>
    </source>
</evidence>
<evidence type="ECO:0000259" key="1">
    <source>
        <dbReference type="Pfam" id="PF13154"/>
    </source>
</evidence>
<dbReference type="Pfam" id="PF13155">
    <property type="entry name" value="Toprim_2"/>
    <property type="match status" value="1"/>
</dbReference>
<evidence type="ECO:0000313" key="4">
    <source>
        <dbReference type="Proteomes" id="UP000215828"/>
    </source>
</evidence>
<dbReference type="Gene3D" id="3.40.1360.10">
    <property type="match status" value="1"/>
</dbReference>
<dbReference type="EMBL" id="NGNV01000002">
    <property type="protein sequence ID" value="OYR89033.1"/>
    <property type="molecule type" value="Genomic_DNA"/>
</dbReference>
<sequence>MQQEKENKQHYTHDQVKAANNANLLDFIQDSGVQLRRVGHDSYKGVEHDSLVITPSKNSFYWNSMSTGGVGALDFATKYLLADSNLEEGEKFQKGMELVLKSSAGQFIPHKEDLHPFAFNKNQLSKQFNQAYAYLTKTRKINPKLVKQLHEAGLIEQNQYGNALFLWRDPTTRKIKGASIQGTKINHEKYGKRGTLKKIEPNSTKGFGFSFSVGKPENLYFFEAPIDAMSYYCLHPKLHNSQFIAMDGLKKTVFANYFKLADNQLSQIQSGVKTINFGVDNDAAGTQFMETFQEDDGTYKHLVNSQGEMVPINRISPSSTEGKDWNEVLQKKSKSSYHSKTLSFKKKQFELTPAYATNHAVTQMEHLLDDYNLTSQNSKVYVSNNKINTIYSNPHAPEILGLIQLDTQDLLNATTIIAKDRANQYKAINKHIDQQELLDKTINYVVAKNLTTGLYKPKIGATRANLSMNQKEVREQVINSRSYFIKKAKEVEQFEQSPVFSKIHHILKKQDKLLNRSTSSLNIKNEENHYLLTGYLKKENAKKSFAININPTVLAENDDKIFQLFNQKLSNHKSIKNSFKKSYVNQQTIVNREM</sequence>
<evidence type="ECO:0000313" key="2">
    <source>
        <dbReference type="EMBL" id="OYR89033.1"/>
    </source>
</evidence>
<dbReference type="AlphaFoldDB" id="A0A256LIH0"/>
<feature type="domain" description="DUF3991" evidence="1">
    <location>
        <begin position="133"/>
        <end position="215"/>
    </location>
</feature>
<protein>
    <recommendedName>
        <fullName evidence="1">DUF3991 domain-containing protein</fullName>
    </recommendedName>
</protein>
<comment type="caution">
    <text evidence="3">The sequence shown here is derived from an EMBL/GenBank/DDBJ whole genome shotgun (WGS) entry which is preliminary data.</text>
</comment>
<dbReference type="Proteomes" id="UP000215828">
    <property type="component" value="Unassembled WGS sequence"/>
</dbReference>
<reference evidence="4 5" key="3">
    <citation type="submission" date="2017-09" db="EMBL/GenBank/DDBJ databases">
        <title>Tripartite evolution among Lactobacillus johnsonii, Lactobacillus taiwanensis, Lactobacillus reuteri and their rodent host.</title>
        <authorList>
            <person name="Wang T."/>
            <person name="Knowles S."/>
            <person name="Cheng C."/>
        </authorList>
    </citation>
    <scope>NUCLEOTIDE SEQUENCE [LARGE SCALE GENOMIC DNA]</scope>
    <source>
        <strain evidence="3 4">609q</strain>
        <strain evidence="2 5">609u</strain>
    </source>
</reference>
<dbReference type="InterPro" id="IPR025054">
    <property type="entry name" value="DUF3991"/>
</dbReference>
<proteinExistence type="predicted"/>
<keyword evidence="5" id="KW-1185">Reference proteome</keyword>
<gene>
    <name evidence="2" type="ORF">CBF53_00670</name>
    <name evidence="3" type="ORF">CBF70_01255</name>
</gene>
<dbReference type="RefSeq" id="WP_094496884.1">
    <property type="nucleotide sequence ID" value="NZ_NGNV01000002.1"/>
</dbReference>
<dbReference type="Pfam" id="PF13154">
    <property type="entry name" value="DUF3991"/>
    <property type="match status" value="1"/>
</dbReference>
<reference evidence="2 5" key="2">
    <citation type="submission" date="2017-05" db="EMBL/GenBank/DDBJ databases">
        <authorList>
            <person name="Lin X.B."/>
            <person name="Stothard P."/>
            <person name="Tasseva G."/>
            <person name="Walter J."/>
        </authorList>
    </citation>
    <scope>NUCLEOTIDE SEQUENCE [LARGE SCALE GENOMIC DNA]</scope>
    <source>
        <strain evidence="2 5">609u</strain>
    </source>
</reference>
<dbReference type="Proteomes" id="UP000216316">
    <property type="component" value="Unassembled WGS sequence"/>
</dbReference>
<evidence type="ECO:0000313" key="3">
    <source>
        <dbReference type="EMBL" id="OYR93249.1"/>
    </source>
</evidence>
<reference evidence="3 4" key="1">
    <citation type="submission" date="2017-04" db="EMBL/GenBank/DDBJ databases">
        <authorList>
            <person name="Afonso C.L."/>
            <person name="Miller P.J."/>
            <person name="Scott M.A."/>
            <person name="Spackman E."/>
            <person name="Goraichik I."/>
            <person name="Dimitrov K.M."/>
            <person name="Suarez D.L."/>
            <person name="Swayne D.E."/>
        </authorList>
    </citation>
    <scope>NUCLEOTIDE SEQUENCE [LARGE SCALE GENOMIC DNA]</scope>
    <source>
        <strain evidence="3 4">609q</strain>
    </source>
</reference>
<name>A0A256LIH0_9LACO</name>
<dbReference type="EMBL" id="NGNX01000003">
    <property type="protein sequence ID" value="OYR93249.1"/>
    <property type="molecule type" value="Genomic_DNA"/>
</dbReference>
<accession>A0A256LIH0</accession>